<accession>D3PYE8</accession>
<dbReference type="eggNOG" id="COG0685">
    <property type="taxonomic scope" value="Bacteria"/>
</dbReference>
<evidence type="ECO:0000256" key="7">
    <source>
        <dbReference type="ARBA" id="ARBA00048628"/>
    </source>
</evidence>
<organism evidence="9 10">
    <name type="scientific">Stackebrandtia nassauensis (strain DSM 44728 / CIP 108903 / NRRL B-16338 / NBRC 102104 / LLR-40K-21)</name>
    <dbReference type="NCBI Taxonomy" id="446470"/>
    <lineage>
        <taxon>Bacteria</taxon>
        <taxon>Bacillati</taxon>
        <taxon>Actinomycetota</taxon>
        <taxon>Actinomycetes</taxon>
        <taxon>Glycomycetales</taxon>
        <taxon>Glycomycetaceae</taxon>
        <taxon>Stackebrandtia</taxon>
    </lineage>
</organism>
<dbReference type="PANTHER" id="PTHR45754">
    <property type="entry name" value="METHYLENETETRAHYDROFOLATE REDUCTASE"/>
    <property type="match status" value="1"/>
</dbReference>
<sequence length="289" mass="31488">MSMSAALSRVRMRRTASRLLAEPRFEVLPLERVDREVAALPRGTTVTITASPSRGTMATVETAERFAALGLRPVPHLSARGMRDDAELVEVVQRLDHAGIRDAFVVGGDASSASAVFPDGLALLQAMDDIGHRLHDIGIPAYPEGHPSIDDDTLWAALAAKRRYATYAVTQLCFDAEAICRFTVQARQRGFDLPILAGIPGAVDTAKLLRVGLRIGIGDSLRFVRGNRSVLRKLLRPGGYRPDGLVRKLDGRVRDGRCELAGAHIYTFNDVAATARWLKGRTAVYDHAQ</sequence>
<dbReference type="GO" id="GO:0106312">
    <property type="term" value="F:methylenetetrahydrofolate reductase (NADH) activity"/>
    <property type="evidence" value="ECO:0007669"/>
    <property type="project" value="UniProtKB-EC"/>
</dbReference>
<dbReference type="InterPro" id="IPR029041">
    <property type="entry name" value="FAD-linked_oxidoreductase-like"/>
</dbReference>
<comment type="cofactor">
    <cofactor evidence="1 8">
        <name>FAD</name>
        <dbReference type="ChEBI" id="CHEBI:57692"/>
    </cofactor>
</comment>
<comment type="pathway">
    <text evidence="2 8">One-carbon metabolism; tetrahydrofolate interconversion.</text>
</comment>
<evidence type="ECO:0000256" key="1">
    <source>
        <dbReference type="ARBA" id="ARBA00001974"/>
    </source>
</evidence>
<comment type="catalytic activity">
    <reaction evidence="7">
        <text>(6S)-5-methyl-5,6,7,8-tetrahydrofolate + NAD(+) = (6R)-5,10-methylene-5,6,7,8-tetrahydrofolate + NADH + H(+)</text>
        <dbReference type="Rhea" id="RHEA:19821"/>
        <dbReference type="ChEBI" id="CHEBI:15378"/>
        <dbReference type="ChEBI" id="CHEBI:15636"/>
        <dbReference type="ChEBI" id="CHEBI:18608"/>
        <dbReference type="ChEBI" id="CHEBI:57540"/>
        <dbReference type="ChEBI" id="CHEBI:57945"/>
        <dbReference type="EC" id="1.5.1.54"/>
    </reaction>
    <physiologicalReaction direction="right-to-left" evidence="7">
        <dbReference type="Rhea" id="RHEA:19823"/>
    </physiologicalReaction>
</comment>
<dbReference type="AlphaFoldDB" id="D3PYE8"/>
<comment type="similarity">
    <text evidence="3 8">Belongs to the methylenetetrahydrofolate reductase family.</text>
</comment>
<evidence type="ECO:0000256" key="3">
    <source>
        <dbReference type="ARBA" id="ARBA00006743"/>
    </source>
</evidence>
<dbReference type="HOGENOM" id="CLU_081788_0_0_11"/>
<gene>
    <name evidence="9" type="ordered locus">Snas_1819</name>
</gene>
<dbReference type="SUPFAM" id="SSF51730">
    <property type="entry name" value="FAD-linked oxidoreductase"/>
    <property type="match status" value="1"/>
</dbReference>
<evidence type="ECO:0000313" key="10">
    <source>
        <dbReference type="Proteomes" id="UP000000844"/>
    </source>
</evidence>
<dbReference type="STRING" id="446470.Snas_1819"/>
<dbReference type="GO" id="GO:0009086">
    <property type="term" value="P:methionine biosynthetic process"/>
    <property type="evidence" value="ECO:0007669"/>
    <property type="project" value="TreeGrafter"/>
</dbReference>
<dbReference type="GO" id="GO:0005829">
    <property type="term" value="C:cytosol"/>
    <property type="evidence" value="ECO:0007669"/>
    <property type="project" value="TreeGrafter"/>
</dbReference>
<dbReference type="PANTHER" id="PTHR45754:SF3">
    <property type="entry name" value="METHYLENETETRAHYDROFOLATE REDUCTASE (NADPH)"/>
    <property type="match status" value="1"/>
</dbReference>
<keyword evidence="5 8" id="KW-0274">FAD</keyword>
<dbReference type="RefSeq" id="WP_013017086.1">
    <property type="nucleotide sequence ID" value="NC_013947.1"/>
</dbReference>
<proteinExistence type="inferred from homology"/>
<dbReference type="GO" id="GO:0071949">
    <property type="term" value="F:FAD binding"/>
    <property type="evidence" value="ECO:0007669"/>
    <property type="project" value="TreeGrafter"/>
</dbReference>
<keyword evidence="10" id="KW-1185">Reference proteome</keyword>
<dbReference type="EMBL" id="CP001778">
    <property type="protein sequence ID" value="ADD41515.1"/>
    <property type="molecule type" value="Genomic_DNA"/>
</dbReference>
<keyword evidence="4 8" id="KW-0285">Flavoprotein</keyword>
<reference evidence="9 10" key="1">
    <citation type="journal article" date="2009" name="Stand. Genomic Sci.">
        <title>Complete genome sequence of Stackebrandtia nassauensis type strain (LLR-40K-21).</title>
        <authorList>
            <person name="Munk C."/>
            <person name="Lapidus A."/>
            <person name="Copeland A."/>
            <person name="Jando M."/>
            <person name="Mayilraj S."/>
            <person name="Glavina Del Rio T."/>
            <person name="Nolan M."/>
            <person name="Chen F."/>
            <person name="Lucas S."/>
            <person name="Tice H."/>
            <person name="Cheng J.F."/>
            <person name="Han C."/>
            <person name="Detter J.C."/>
            <person name="Bruce D."/>
            <person name="Goodwin L."/>
            <person name="Chain P."/>
            <person name="Pitluck S."/>
            <person name="Goker M."/>
            <person name="Ovchinikova G."/>
            <person name="Pati A."/>
            <person name="Ivanova N."/>
            <person name="Mavromatis K."/>
            <person name="Chen A."/>
            <person name="Palaniappan K."/>
            <person name="Land M."/>
            <person name="Hauser L."/>
            <person name="Chang Y.J."/>
            <person name="Jeffries C.D."/>
            <person name="Bristow J."/>
            <person name="Eisen J.A."/>
            <person name="Markowitz V."/>
            <person name="Hugenholtz P."/>
            <person name="Kyrpides N.C."/>
            <person name="Klenk H.P."/>
        </authorList>
    </citation>
    <scope>NUCLEOTIDE SEQUENCE [LARGE SCALE GENOMIC DNA]</scope>
    <source>
        <strain evidence="10">DSM 44728 / CIP 108903 / NRRL B-16338 / NBRC 102104 / LLR-40K-21</strain>
    </source>
</reference>
<evidence type="ECO:0000256" key="4">
    <source>
        <dbReference type="ARBA" id="ARBA00022630"/>
    </source>
</evidence>
<dbReference type="InterPro" id="IPR003171">
    <property type="entry name" value="Mehydrof_redctse-like"/>
</dbReference>
<evidence type="ECO:0000256" key="2">
    <source>
        <dbReference type="ARBA" id="ARBA00004777"/>
    </source>
</evidence>
<evidence type="ECO:0000313" key="9">
    <source>
        <dbReference type="EMBL" id="ADD41515.1"/>
    </source>
</evidence>
<evidence type="ECO:0000256" key="5">
    <source>
        <dbReference type="ARBA" id="ARBA00022827"/>
    </source>
</evidence>
<name>D3PYE8_STANL</name>
<evidence type="ECO:0000256" key="6">
    <source>
        <dbReference type="ARBA" id="ARBA00023002"/>
    </source>
</evidence>
<protein>
    <recommendedName>
        <fullName evidence="8">Methylenetetrahydrofolate reductase</fullName>
    </recommendedName>
</protein>
<evidence type="ECO:0000256" key="8">
    <source>
        <dbReference type="RuleBase" id="RU003862"/>
    </source>
</evidence>
<dbReference type="KEGG" id="sna:Snas_1819"/>
<dbReference type="Proteomes" id="UP000000844">
    <property type="component" value="Chromosome"/>
</dbReference>
<dbReference type="Gene3D" id="3.20.20.220">
    <property type="match status" value="1"/>
</dbReference>
<dbReference type="Pfam" id="PF02219">
    <property type="entry name" value="MTHFR"/>
    <property type="match status" value="1"/>
</dbReference>
<dbReference type="GO" id="GO:0035999">
    <property type="term" value="P:tetrahydrofolate interconversion"/>
    <property type="evidence" value="ECO:0007669"/>
    <property type="project" value="UniProtKB-UniPathway"/>
</dbReference>
<dbReference type="UniPathway" id="UPA00193"/>
<keyword evidence="6 8" id="KW-0560">Oxidoreductase</keyword>